<dbReference type="CDD" id="cd00590">
    <property type="entry name" value="RRM_SF"/>
    <property type="match status" value="1"/>
</dbReference>
<evidence type="ECO:0000256" key="1">
    <source>
        <dbReference type="SAM" id="Coils"/>
    </source>
</evidence>
<reference evidence="4" key="1">
    <citation type="journal article" date="2020" name="Nature">
        <title>Giant virus diversity and host interactions through global metagenomics.</title>
        <authorList>
            <person name="Schulz F."/>
            <person name="Roux S."/>
            <person name="Paez-Espino D."/>
            <person name="Jungbluth S."/>
            <person name="Walsh D.A."/>
            <person name="Denef V.J."/>
            <person name="McMahon K.D."/>
            <person name="Konstantinidis K.T."/>
            <person name="Eloe-Fadrosh E.A."/>
            <person name="Kyrpides N.C."/>
            <person name="Woyke T."/>
        </authorList>
    </citation>
    <scope>NUCLEOTIDE SEQUENCE</scope>
    <source>
        <strain evidence="4">GVMAG-S-1101164-67</strain>
    </source>
</reference>
<proteinExistence type="predicted"/>
<feature type="domain" description="RRM" evidence="3">
    <location>
        <begin position="24"/>
        <end position="84"/>
    </location>
</feature>
<dbReference type="GO" id="GO:0003723">
    <property type="term" value="F:RNA binding"/>
    <property type="evidence" value="ECO:0007669"/>
    <property type="project" value="InterPro"/>
</dbReference>
<name>A0A6C0JZ21_9ZZZZ</name>
<feature type="compositionally biased region" description="Acidic residues" evidence="2">
    <location>
        <begin position="228"/>
        <end position="238"/>
    </location>
</feature>
<organism evidence="4">
    <name type="scientific">viral metagenome</name>
    <dbReference type="NCBI Taxonomy" id="1070528"/>
    <lineage>
        <taxon>unclassified sequences</taxon>
        <taxon>metagenomes</taxon>
        <taxon>organismal metagenomes</taxon>
    </lineage>
</organism>
<dbReference type="AlphaFoldDB" id="A0A6C0JZ21"/>
<dbReference type="PROSITE" id="PS50102">
    <property type="entry name" value="RRM"/>
    <property type="match status" value="1"/>
</dbReference>
<dbReference type="EMBL" id="MN740749">
    <property type="protein sequence ID" value="QHU10066.1"/>
    <property type="molecule type" value="Genomic_DNA"/>
</dbReference>
<evidence type="ECO:0000259" key="3">
    <source>
        <dbReference type="PROSITE" id="PS50102"/>
    </source>
</evidence>
<dbReference type="InterPro" id="IPR000504">
    <property type="entry name" value="RRM_dom"/>
</dbReference>
<evidence type="ECO:0000313" key="4">
    <source>
        <dbReference type="EMBL" id="QHU10066.1"/>
    </source>
</evidence>
<protein>
    <recommendedName>
        <fullName evidence="3">RRM domain-containing protein</fullName>
    </recommendedName>
</protein>
<feature type="region of interest" description="Disordered" evidence="2">
    <location>
        <begin position="208"/>
        <end position="244"/>
    </location>
</feature>
<keyword evidence="1" id="KW-0175">Coiled coil</keyword>
<feature type="coiled-coil region" evidence="1">
    <location>
        <begin position="142"/>
        <end position="183"/>
    </location>
</feature>
<sequence length="308" mass="35172">MSATPSSQIISEEGYDITETMSFTSIYISNLPEDLMLNGYRVSNEDEITYLFEIQFPLGKVKRVDIATRPHSSGAHVRCAFVHFGEWYPFSGRLRMKLATGGEYRMYGPTPFASFYSSSNRGFERYITLKMNRAPIAEVSALEAEKMNIHQLVDNYKRLEKHLAEKDAKIAELEQFVKHLQNLSDNRLQVVHDLEFDLMASRCAAGDWMDEPNDGGPMTMEELSTESTSDEQMEESESSDEKNEMQLVRLTSGNVSQYIGYEIMFRSRNKNVVSRILGVNSSLTSIKVDHPDLQNNLTISRRIYVIVQ</sequence>
<evidence type="ECO:0000256" key="2">
    <source>
        <dbReference type="SAM" id="MobiDB-lite"/>
    </source>
</evidence>
<accession>A0A6C0JZ21</accession>